<dbReference type="InterPro" id="IPR006676">
    <property type="entry name" value="tRNA_splic"/>
</dbReference>
<keyword evidence="6" id="KW-0255">Endonuclease</keyword>
<evidence type="ECO:0000256" key="3">
    <source>
        <dbReference type="ARBA" id="ARBA00034031"/>
    </source>
</evidence>
<evidence type="ECO:0000313" key="6">
    <source>
        <dbReference type="EMBL" id="RSH92751.1"/>
    </source>
</evidence>
<dbReference type="Proteomes" id="UP000279259">
    <property type="component" value="Unassembled WGS sequence"/>
</dbReference>
<dbReference type="GO" id="GO:0000213">
    <property type="term" value="F:tRNA-intron lyase activity"/>
    <property type="evidence" value="ECO:0007669"/>
    <property type="project" value="UniProtKB-EC"/>
</dbReference>
<comment type="catalytic activity">
    <reaction evidence="3">
        <text>pretRNA = a 3'-half-tRNA molecule with a 5'-OH end + a 5'-half-tRNA molecule with a 2',3'-cyclic phosphate end + an intron with a 2',3'-cyclic phosphate and a 5'-hydroxyl terminus.</text>
        <dbReference type="EC" id="4.6.1.16"/>
    </reaction>
</comment>
<comment type="similarity">
    <text evidence="1">Belongs to the tRNA-intron endonuclease family.</text>
</comment>
<dbReference type="EC" id="4.6.1.16" evidence="2"/>
<evidence type="ECO:0000256" key="4">
    <source>
        <dbReference type="SAM" id="MobiDB-lite"/>
    </source>
</evidence>
<evidence type="ECO:0000313" key="7">
    <source>
        <dbReference type="Proteomes" id="UP000279259"/>
    </source>
</evidence>
<dbReference type="AlphaFoldDB" id="A0A427YNW5"/>
<feature type="compositionally biased region" description="Low complexity" evidence="4">
    <location>
        <begin position="155"/>
        <end position="165"/>
    </location>
</feature>
<protein>
    <recommendedName>
        <fullName evidence="2">tRNA-intron lyase</fullName>
        <ecNumber evidence="2">4.6.1.16</ecNumber>
    </recommendedName>
</protein>
<evidence type="ECO:0000259" key="5">
    <source>
        <dbReference type="Pfam" id="PF01974"/>
    </source>
</evidence>
<dbReference type="PANTHER" id="PTHR21227">
    <property type="entry name" value="TRNA-SPLICING ENDONUCLEASE SUBUNIT SEN2"/>
    <property type="match status" value="1"/>
</dbReference>
<feature type="region of interest" description="Disordered" evidence="4">
    <location>
        <begin position="44"/>
        <end position="235"/>
    </location>
</feature>
<dbReference type="InterPro" id="IPR006677">
    <property type="entry name" value="tRNA_intron_Endonuc_cat-like"/>
</dbReference>
<accession>A0A427YNW5</accession>
<feature type="compositionally biased region" description="Low complexity" evidence="4">
    <location>
        <begin position="100"/>
        <end position="116"/>
    </location>
</feature>
<keyword evidence="6" id="KW-0540">Nuclease</keyword>
<dbReference type="GO" id="GO:0000214">
    <property type="term" value="C:tRNA-intron endonuclease complex"/>
    <property type="evidence" value="ECO:0007669"/>
    <property type="project" value="TreeGrafter"/>
</dbReference>
<organism evidence="6 7">
    <name type="scientific">Saitozyma podzolica</name>
    <dbReference type="NCBI Taxonomy" id="1890683"/>
    <lineage>
        <taxon>Eukaryota</taxon>
        <taxon>Fungi</taxon>
        <taxon>Dikarya</taxon>
        <taxon>Basidiomycota</taxon>
        <taxon>Agaricomycotina</taxon>
        <taxon>Tremellomycetes</taxon>
        <taxon>Tremellales</taxon>
        <taxon>Trimorphomycetaceae</taxon>
        <taxon>Saitozyma</taxon>
    </lineage>
</organism>
<dbReference type="GO" id="GO:0005737">
    <property type="term" value="C:cytoplasm"/>
    <property type="evidence" value="ECO:0007669"/>
    <property type="project" value="TreeGrafter"/>
</dbReference>
<dbReference type="CDD" id="cd22363">
    <property type="entry name" value="tRNA-intron_lyase_C"/>
    <property type="match status" value="1"/>
</dbReference>
<dbReference type="STRING" id="1890683.A0A427YNW5"/>
<evidence type="ECO:0000256" key="1">
    <source>
        <dbReference type="ARBA" id="ARBA00008078"/>
    </source>
</evidence>
<dbReference type="Gene3D" id="3.40.1350.10">
    <property type="match status" value="1"/>
</dbReference>
<feature type="compositionally biased region" description="Low complexity" evidence="4">
    <location>
        <begin position="187"/>
        <end position="207"/>
    </location>
</feature>
<dbReference type="GO" id="GO:0003676">
    <property type="term" value="F:nucleic acid binding"/>
    <property type="evidence" value="ECO:0007669"/>
    <property type="project" value="InterPro"/>
</dbReference>
<dbReference type="InterPro" id="IPR036167">
    <property type="entry name" value="tRNA_intron_Endo_cat-like_sf"/>
</dbReference>
<name>A0A427YNW5_9TREE</name>
<sequence length="457" mass="49119">MAEQIREKRRIERKQFKIDRAAAMLDAAKTAEAVLVSGLTAATPTAVASSSGGGSPATGLQRQLSGLEGEGEADRDAFADGYGENETATSTPIPVEEDGAVSSIPPSPAPSASSNAVLDYTSLTPQTFLVRPTRPDANRNRGRKAFKRRPPPQKPQSQPQPGSQPSQPPSTMNPDVAGPAVPSVDTAGPGTASSSSLPSAGPSAGRSDATGIDVTIPPTMSQEPHNENDEEEDEVLARGEEIEEMVEEMEHLQLGAEEAWFLAAGLGVLKVYDPATDSYPPLPALLPLFLTPLEPPSPTTLALMPTPPPMYPDDPFLVSYVAYHHYRSLGWVVKPGIKFCCDWLLYRRGPAFSHSAFSLLLIPVPAASSPSPHALSDYYADRLSWKWINTVMRVNSLVQKTVILVYVTIPSIKDFPASARTTEGALDFGRIGIRGLLERYAINEVSLTRFGPARRRD</sequence>
<dbReference type="EMBL" id="RSCD01000005">
    <property type="protein sequence ID" value="RSH92751.1"/>
    <property type="molecule type" value="Genomic_DNA"/>
</dbReference>
<dbReference type="InterPro" id="IPR011856">
    <property type="entry name" value="tRNA_endonuc-like_dom_sf"/>
</dbReference>
<proteinExistence type="inferred from homology"/>
<dbReference type="PANTHER" id="PTHR21227:SF0">
    <property type="entry name" value="TRNA-SPLICING ENDONUCLEASE SUBUNIT SEN2"/>
    <property type="match status" value="1"/>
</dbReference>
<dbReference type="OrthoDB" id="10249562at2759"/>
<comment type="caution">
    <text evidence="6">The sequence shown here is derived from an EMBL/GenBank/DDBJ whole genome shotgun (WGS) entry which is preliminary data.</text>
</comment>
<dbReference type="SUPFAM" id="SSF53032">
    <property type="entry name" value="tRNA-intron endonuclease catalytic domain-like"/>
    <property type="match status" value="1"/>
</dbReference>
<feature type="domain" description="tRNA intron endonuclease catalytic" evidence="5">
    <location>
        <begin position="316"/>
        <end position="407"/>
    </location>
</feature>
<evidence type="ECO:0000256" key="2">
    <source>
        <dbReference type="ARBA" id="ARBA00012573"/>
    </source>
</evidence>
<keyword evidence="6" id="KW-0378">Hydrolase</keyword>
<feature type="compositionally biased region" description="Basic residues" evidence="4">
    <location>
        <begin position="140"/>
        <end position="151"/>
    </location>
</feature>
<reference evidence="6 7" key="1">
    <citation type="submission" date="2018-11" db="EMBL/GenBank/DDBJ databases">
        <title>Genome sequence of Saitozyma podzolica DSM 27192.</title>
        <authorList>
            <person name="Aliyu H."/>
            <person name="Gorte O."/>
            <person name="Ochsenreither K."/>
        </authorList>
    </citation>
    <scope>NUCLEOTIDE SEQUENCE [LARGE SCALE GENOMIC DNA]</scope>
    <source>
        <strain evidence="6 7">DSM 27192</strain>
    </source>
</reference>
<keyword evidence="7" id="KW-1185">Reference proteome</keyword>
<dbReference type="GO" id="GO:0000379">
    <property type="term" value="P:tRNA-type intron splice site recognition and cleavage"/>
    <property type="evidence" value="ECO:0007669"/>
    <property type="project" value="TreeGrafter"/>
</dbReference>
<gene>
    <name evidence="6" type="primary">SEN2</name>
    <name evidence="6" type="ORF">EHS25_008197</name>
</gene>
<dbReference type="Pfam" id="PF01974">
    <property type="entry name" value="tRNA_int_endo"/>
    <property type="match status" value="1"/>
</dbReference>